<accession>A0A225UPX5</accession>
<dbReference type="PANTHER" id="PTHR12970:SF1">
    <property type="entry name" value="PROTEASOME ASSEMBLY CHAPERONE 2"/>
    <property type="match status" value="1"/>
</dbReference>
<dbReference type="Gene3D" id="3.40.50.10900">
    <property type="entry name" value="PAC-like subunit"/>
    <property type="match status" value="1"/>
</dbReference>
<organism evidence="5 6">
    <name type="scientific">Phytophthora megakarya</name>
    <dbReference type="NCBI Taxonomy" id="4795"/>
    <lineage>
        <taxon>Eukaryota</taxon>
        <taxon>Sar</taxon>
        <taxon>Stramenopiles</taxon>
        <taxon>Oomycota</taxon>
        <taxon>Peronosporomycetes</taxon>
        <taxon>Peronosporales</taxon>
        <taxon>Peronosporaceae</taxon>
        <taxon>Phytophthora</taxon>
    </lineage>
</organism>
<protein>
    <recommendedName>
        <fullName evidence="1">Proteasome assembly chaperone 2</fullName>
    </recommendedName>
</protein>
<comment type="caution">
    <text evidence="5">The sequence shown here is derived from an EMBL/GenBank/DDBJ whole genome shotgun (WGS) entry which is preliminary data.</text>
</comment>
<name>A0A225UPX5_9STRA</name>
<dbReference type="GO" id="GO:0043248">
    <property type="term" value="P:proteasome assembly"/>
    <property type="evidence" value="ECO:0007669"/>
    <property type="project" value="TreeGrafter"/>
</dbReference>
<dbReference type="EMBL" id="NBNE01013532">
    <property type="protein sequence ID" value="OWY95018.1"/>
    <property type="molecule type" value="Genomic_DNA"/>
</dbReference>
<keyword evidence="6" id="KW-1185">Reference proteome</keyword>
<dbReference type="Pfam" id="PF09754">
    <property type="entry name" value="PAC2"/>
    <property type="match status" value="1"/>
</dbReference>
<evidence type="ECO:0000256" key="2">
    <source>
        <dbReference type="ARBA" id="ARBA00023186"/>
    </source>
</evidence>
<dbReference type="GO" id="GO:0005829">
    <property type="term" value="C:cytosol"/>
    <property type="evidence" value="ECO:0007669"/>
    <property type="project" value="TreeGrafter"/>
</dbReference>
<keyword evidence="5" id="KW-0647">Proteasome</keyword>
<evidence type="ECO:0000256" key="4">
    <source>
        <dbReference type="SAM" id="MobiDB-lite"/>
    </source>
</evidence>
<evidence type="ECO:0000313" key="6">
    <source>
        <dbReference type="Proteomes" id="UP000198211"/>
    </source>
</evidence>
<comment type="similarity">
    <text evidence="3">Belongs to the PSMG2 family.</text>
</comment>
<dbReference type="GO" id="GO:0000502">
    <property type="term" value="C:proteasome complex"/>
    <property type="evidence" value="ECO:0007669"/>
    <property type="project" value="UniProtKB-KW"/>
</dbReference>
<dbReference type="Proteomes" id="UP000198211">
    <property type="component" value="Unassembled WGS sequence"/>
</dbReference>
<keyword evidence="2" id="KW-0143">Chaperone</keyword>
<reference evidence="6" key="1">
    <citation type="submission" date="2017-03" db="EMBL/GenBank/DDBJ databases">
        <title>Phytopthora megakarya and P. palmivora, two closely related causual agents of cacao black pod achieved similar genome size and gene model numbers by different mechanisms.</title>
        <authorList>
            <person name="Ali S."/>
            <person name="Shao J."/>
            <person name="Larry D.J."/>
            <person name="Kronmiller B."/>
            <person name="Shen D."/>
            <person name="Strem M.D."/>
            <person name="Melnick R.L."/>
            <person name="Guiltinan M.J."/>
            <person name="Tyler B.M."/>
            <person name="Meinhardt L.W."/>
            <person name="Bailey B.A."/>
        </authorList>
    </citation>
    <scope>NUCLEOTIDE SEQUENCE [LARGE SCALE GENOMIC DNA]</scope>
    <source>
        <strain evidence="6">zdho120</strain>
    </source>
</reference>
<dbReference type="GO" id="GO:0005634">
    <property type="term" value="C:nucleus"/>
    <property type="evidence" value="ECO:0007669"/>
    <property type="project" value="TreeGrafter"/>
</dbReference>
<dbReference type="InterPro" id="IPR038389">
    <property type="entry name" value="PSMG2_sf"/>
</dbReference>
<dbReference type="InterPro" id="IPR019151">
    <property type="entry name" value="Proteasome_assmbl_chaperone_2"/>
</dbReference>
<sequence>MEFYPEDAANAADSVASSALFAGHTVLLPAISNANLGQLTLDLVLNTLLQNGEAFDVELTRVGHLLSEEAPPIAGGAAFATQQPHSLCLNLEVYQSKEKKITLIQQRAPVLPGRAHAFVQELVQWAKSNKVATIGVVAGCDDMLRHDPNMMSRPIRTIYSADVAKLDEAFTTRFEGLTTSSEGTQAAESPSSSADQWEPIRGAGLAPLLHAKCDEHKLPFIAWVMPCSEGNNVPDAAAMAAQLFRSLRIVPKVHADPATVSNSMPAMLPFAFPPSWNQLFGRGPDVSLYL</sequence>
<proteinExistence type="inferred from homology"/>
<gene>
    <name evidence="5" type="ORF">PHMEG_00035095</name>
</gene>
<dbReference type="STRING" id="4795.A0A225UPX5"/>
<dbReference type="InterPro" id="IPR016562">
    <property type="entry name" value="Proteasome_assmbl_chp_2_euk"/>
</dbReference>
<evidence type="ECO:0000313" key="5">
    <source>
        <dbReference type="EMBL" id="OWY95018.1"/>
    </source>
</evidence>
<dbReference type="OrthoDB" id="10260712at2759"/>
<dbReference type="PANTHER" id="PTHR12970">
    <property type="entry name" value="PROTEASOME ASSEMBLY CHAPERONE 2"/>
    <property type="match status" value="1"/>
</dbReference>
<dbReference type="AlphaFoldDB" id="A0A225UPX5"/>
<feature type="region of interest" description="Disordered" evidence="4">
    <location>
        <begin position="178"/>
        <end position="197"/>
    </location>
</feature>
<evidence type="ECO:0000256" key="1">
    <source>
        <dbReference type="ARBA" id="ARBA00019186"/>
    </source>
</evidence>
<feature type="compositionally biased region" description="Polar residues" evidence="4">
    <location>
        <begin position="178"/>
        <end position="195"/>
    </location>
</feature>
<evidence type="ECO:0000256" key="3">
    <source>
        <dbReference type="ARBA" id="ARBA00025745"/>
    </source>
</evidence>